<dbReference type="AlphaFoldDB" id="A0A9W8H7V8"/>
<dbReference type="CDD" id="cd02947">
    <property type="entry name" value="TRX_family"/>
    <property type="match status" value="1"/>
</dbReference>
<sequence length="136" mass="14977">MSSTPNFIELRLDAPETIEAFAKATAQEVAGNKAVVAIDFTAKWCGPCKIIGPHFKAFSEEERFKGITFFKVDVDDFAEYAQKHEIRAMPTFKFLVGGALKDELVGADKNKLEQKLAELAKLVESQSQPQPEGQAA</sequence>
<dbReference type="Pfam" id="PF00085">
    <property type="entry name" value="Thioredoxin"/>
    <property type="match status" value="1"/>
</dbReference>
<dbReference type="Gene3D" id="3.40.30.10">
    <property type="entry name" value="Glutaredoxin"/>
    <property type="match status" value="1"/>
</dbReference>
<feature type="domain" description="Thioredoxin" evidence="2">
    <location>
        <begin position="15"/>
        <end position="121"/>
    </location>
</feature>
<keyword evidence="4" id="KW-1185">Reference proteome</keyword>
<gene>
    <name evidence="3" type="ORF">H4R18_003861</name>
</gene>
<dbReference type="PRINTS" id="PR00421">
    <property type="entry name" value="THIOREDOXIN"/>
</dbReference>
<evidence type="ECO:0000256" key="1">
    <source>
        <dbReference type="ARBA" id="ARBA00023157"/>
    </source>
</evidence>
<proteinExistence type="predicted"/>
<dbReference type="InterPro" id="IPR013766">
    <property type="entry name" value="Thioredoxin_domain"/>
</dbReference>
<keyword evidence="1" id="KW-1015">Disulfide bond</keyword>
<dbReference type="PROSITE" id="PS51352">
    <property type="entry name" value="THIOREDOXIN_2"/>
    <property type="match status" value="1"/>
</dbReference>
<dbReference type="InterPro" id="IPR036249">
    <property type="entry name" value="Thioredoxin-like_sf"/>
</dbReference>
<dbReference type="OrthoDB" id="10263751at2759"/>
<evidence type="ECO:0000313" key="4">
    <source>
        <dbReference type="Proteomes" id="UP001140217"/>
    </source>
</evidence>
<protein>
    <recommendedName>
        <fullName evidence="2">Thioredoxin domain-containing protein</fullName>
    </recommendedName>
</protein>
<comment type="caution">
    <text evidence="3">The sequence shown here is derived from an EMBL/GenBank/DDBJ whole genome shotgun (WGS) entry which is preliminary data.</text>
</comment>
<dbReference type="Proteomes" id="UP001140217">
    <property type="component" value="Unassembled WGS sequence"/>
</dbReference>
<dbReference type="SUPFAM" id="SSF52833">
    <property type="entry name" value="Thioredoxin-like"/>
    <property type="match status" value="1"/>
</dbReference>
<dbReference type="PANTHER" id="PTHR46115">
    <property type="entry name" value="THIOREDOXIN-LIKE PROTEIN 1"/>
    <property type="match status" value="1"/>
</dbReference>
<evidence type="ECO:0000259" key="2">
    <source>
        <dbReference type="PROSITE" id="PS51352"/>
    </source>
</evidence>
<name>A0A9W8H7V8_9FUNG</name>
<organism evidence="3 4">
    <name type="scientific">Coemansia javaensis</name>
    <dbReference type="NCBI Taxonomy" id="2761396"/>
    <lineage>
        <taxon>Eukaryota</taxon>
        <taxon>Fungi</taxon>
        <taxon>Fungi incertae sedis</taxon>
        <taxon>Zoopagomycota</taxon>
        <taxon>Kickxellomycotina</taxon>
        <taxon>Kickxellomycetes</taxon>
        <taxon>Kickxellales</taxon>
        <taxon>Kickxellaceae</taxon>
        <taxon>Coemansia</taxon>
    </lineage>
</organism>
<accession>A0A9W8H7V8</accession>
<dbReference type="EMBL" id="JANBUL010000166">
    <property type="protein sequence ID" value="KAJ2779721.1"/>
    <property type="molecule type" value="Genomic_DNA"/>
</dbReference>
<evidence type="ECO:0000313" key="3">
    <source>
        <dbReference type="EMBL" id="KAJ2779721.1"/>
    </source>
</evidence>
<reference evidence="3" key="1">
    <citation type="submission" date="2022-07" db="EMBL/GenBank/DDBJ databases">
        <title>Phylogenomic reconstructions and comparative analyses of Kickxellomycotina fungi.</title>
        <authorList>
            <person name="Reynolds N.K."/>
            <person name="Stajich J.E."/>
            <person name="Barry K."/>
            <person name="Grigoriev I.V."/>
            <person name="Crous P."/>
            <person name="Smith M.E."/>
        </authorList>
    </citation>
    <scope>NUCLEOTIDE SEQUENCE</scope>
    <source>
        <strain evidence="3">NBRC 105414</strain>
    </source>
</reference>